<dbReference type="Gramene" id="KCW69692">
    <property type="protein sequence ID" value="KCW69692"/>
    <property type="gene ID" value="EUGRSUZ_F03087"/>
</dbReference>
<evidence type="ECO:0000313" key="1">
    <source>
        <dbReference type="EMBL" id="KCW69692.1"/>
    </source>
</evidence>
<organism evidence="1">
    <name type="scientific">Eucalyptus grandis</name>
    <name type="common">Flooded gum</name>
    <dbReference type="NCBI Taxonomy" id="71139"/>
    <lineage>
        <taxon>Eukaryota</taxon>
        <taxon>Viridiplantae</taxon>
        <taxon>Streptophyta</taxon>
        <taxon>Embryophyta</taxon>
        <taxon>Tracheophyta</taxon>
        <taxon>Spermatophyta</taxon>
        <taxon>Magnoliopsida</taxon>
        <taxon>eudicotyledons</taxon>
        <taxon>Gunneridae</taxon>
        <taxon>Pentapetalae</taxon>
        <taxon>rosids</taxon>
        <taxon>malvids</taxon>
        <taxon>Myrtales</taxon>
        <taxon>Myrtaceae</taxon>
        <taxon>Myrtoideae</taxon>
        <taxon>Eucalypteae</taxon>
        <taxon>Eucalyptus</taxon>
    </lineage>
</organism>
<gene>
    <name evidence="1" type="ORF">EUGRSUZ_F03087</name>
</gene>
<dbReference type="AlphaFoldDB" id="A0A059BU98"/>
<accession>A0A059BU98</accession>
<protein>
    <submittedName>
        <fullName evidence="1">Uncharacterized protein</fullName>
    </submittedName>
</protein>
<sequence>MSQSMRFDHVWRVDSTCLFCYEMTASCESMMTFGGRSAWLVRRAVRIGCLVEDTVVRSTIPCNSVDARSCRVILEVPSMPT</sequence>
<name>A0A059BU98_EUCGR</name>
<dbReference type="InParanoid" id="A0A059BU98"/>
<proteinExistence type="predicted"/>
<dbReference type="EMBL" id="KK198758">
    <property type="protein sequence ID" value="KCW69692.1"/>
    <property type="molecule type" value="Genomic_DNA"/>
</dbReference>
<reference evidence="1" key="1">
    <citation type="submission" date="2013-07" db="EMBL/GenBank/DDBJ databases">
        <title>The genome of Eucalyptus grandis.</title>
        <authorList>
            <person name="Schmutz J."/>
            <person name="Hayes R."/>
            <person name="Myburg A."/>
            <person name="Tuskan G."/>
            <person name="Grattapaglia D."/>
            <person name="Rokhsar D.S."/>
        </authorList>
    </citation>
    <scope>NUCLEOTIDE SEQUENCE</scope>
    <source>
        <tissue evidence="1">Leaf extractions</tissue>
    </source>
</reference>